<evidence type="ECO:0000313" key="13">
    <source>
        <dbReference type="Proteomes" id="UP000006310"/>
    </source>
</evidence>
<dbReference type="Proteomes" id="UP000006310">
    <property type="component" value="Chromosome 7"/>
</dbReference>
<dbReference type="Pfam" id="PF17052">
    <property type="entry name" value="CAF20"/>
    <property type="match status" value="1"/>
</dbReference>
<feature type="region of interest" description="Disordered" evidence="11">
    <location>
        <begin position="55"/>
        <end position="137"/>
    </location>
</feature>
<gene>
    <name evidence="12" type="primary">KNAG0G02870</name>
    <name evidence="12" type="ordered locus">KNAG_0G02870</name>
</gene>
<keyword evidence="8 10" id="KW-0648">Protein biosynthesis</keyword>
<evidence type="ECO:0000256" key="1">
    <source>
        <dbReference type="ARBA" id="ARBA00004496"/>
    </source>
</evidence>
<keyword evidence="5 10" id="KW-0396">Initiation factor</keyword>
<evidence type="ECO:0000256" key="11">
    <source>
        <dbReference type="SAM" id="MobiDB-lite"/>
    </source>
</evidence>
<dbReference type="EMBL" id="HE978320">
    <property type="protein sequence ID" value="CCK71344.1"/>
    <property type="molecule type" value="Genomic_DNA"/>
</dbReference>
<dbReference type="eggNOG" id="ENOG502S2E7">
    <property type="taxonomic scope" value="Eukaryota"/>
</dbReference>
<evidence type="ECO:0000256" key="2">
    <source>
        <dbReference type="ARBA" id="ARBA00006057"/>
    </source>
</evidence>
<dbReference type="STRING" id="1071383.J7S846"/>
<dbReference type="OMA" id="GRPKVKH"/>
<dbReference type="GO" id="GO:0010606">
    <property type="term" value="P:positive regulation of cytoplasmic mRNA processing body assembly"/>
    <property type="evidence" value="ECO:0007669"/>
    <property type="project" value="EnsemblFungi"/>
</dbReference>
<evidence type="ECO:0000256" key="6">
    <source>
        <dbReference type="ARBA" id="ARBA00022553"/>
    </source>
</evidence>
<evidence type="ECO:0000256" key="7">
    <source>
        <dbReference type="ARBA" id="ARBA00022845"/>
    </source>
</evidence>
<sequence>MVTVLRRSYTIDELFQLKPAAAPAELAVNFDAVEFCALVAKVKEIQAAREEEYMAHNGGRRRSSHHFAHTRPKVKHMKPKVKTDEDGWSTFEPKMPSETDLTEGNKQKSSDSLTAAQENVRVRPNNKNMGSSRPADAKDIIADKQILGFNAFAALESESESDNE</sequence>
<dbReference type="GO" id="GO:0008190">
    <property type="term" value="F:eukaryotic initiation factor 4E binding"/>
    <property type="evidence" value="ECO:0007669"/>
    <property type="project" value="EnsemblFungi"/>
</dbReference>
<feature type="compositionally biased region" description="Basic residues" evidence="11">
    <location>
        <begin position="58"/>
        <end position="80"/>
    </location>
</feature>
<protein>
    <recommendedName>
        <fullName evidence="3 10">Cap-associated protein CAF20</fullName>
    </recommendedName>
</protein>
<dbReference type="AlphaFoldDB" id="J7S846"/>
<evidence type="ECO:0000313" key="12">
    <source>
        <dbReference type="EMBL" id="CCK71344.1"/>
    </source>
</evidence>
<keyword evidence="4 10" id="KW-0963">Cytoplasm</keyword>
<dbReference type="InterPro" id="IPR031456">
    <property type="entry name" value="Caf20"/>
</dbReference>
<dbReference type="GO" id="GO:0030447">
    <property type="term" value="P:filamentous growth"/>
    <property type="evidence" value="ECO:0007669"/>
    <property type="project" value="EnsemblFungi"/>
</dbReference>
<evidence type="ECO:0000256" key="3">
    <source>
        <dbReference type="ARBA" id="ARBA00020270"/>
    </source>
</evidence>
<dbReference type="GO" id="GO:0003743">
    <property type="term" value="F:translation initiation factor activity"/>
    <property type="evidence" value="ECO:0007669"/>
    <property type="project" value="UniProtKB-KW"/>
</dbReference>
<evidence type="ECO:0000256" key="5">
    <source>
        <dbReference type="ARBA" id="ARBA00022540"/>
    </source>
</evidence>
<dbReference type="GO" id="GO:0005737">
    <property type="term" value="C:cytoplasm"/>
    <property type="evidence" value="ECO:0007669"/>
    <property type="project" value="UniProtKB-SubCell"/>
</dbReference>
<keyword evidence="9 10" id="KW-0652">Protein synthesis inhibitor</keyword>
<evidence type="ECO:0000256" key="4">
    <source>
        <dbReference type="ARBA" id="ARBA00022490"/>
    </source>
</evidence>
<evidence type="ECO:0000256" key="9">
    <source>
        <dbReference type="ARBA" id="ARBA00023193"/>
    </source>
</evidence>
<dbReference type="HOGENOM" id="CLU_128343_0_0_1"/>
<dbReference type="GeneID" id="34527068"/>
<keyword evidence="6" id="KW-0597">Phosphoprotein</keyword>
<dbReference type="GO" id="GO:0017148">
    <property type="term" value="P:negative regulation of translation"/>
    <property type="evidence" value="ECO:0007669"/>
    <property type="project" value="UniProtKB-UniRule"/>
</dbReference>
<dbReference type="KEGG" id="kng:KNAG_0G02870"/>
<organism evidence="12 13">
    <name type="scientific">Huiozyma naganishii (strain ATCC MYA-139 / BCRC 22969 / CBS 8797 / KCTC 17520 / NBRC 10181 / NCYC 3082 / Yp74L-3)</name>
    <name type="common">Yeast</name>
    <name type="synonym">Kazachstania naganishii</name>
    <dbReference type="NCBI Taxonomy" id="1071383"/>
    <lineage>
        <taxon>Eukaryota</taxon>
        <taxon>Fungi</taxon>
        <taxon>Dikarya</taxon>
        <taxon>Ascomycota</taxon>
        <taxon>Saccharomycotina</taxon>
        <taxon>Saccharomycetes</taxon>
        <taxon>Saccharomycetales</taxon>
        <taxon>Saccharomycetaceae</taxon>
        <taxon>Huiozyma</taxon>
    </lineage>
</organism>
<keyword evidence="7 10" id="KW-0810">Translation regulation</keyword>
<comment type="similarity">
    <text evidence="2 10">Belongs to the CAF20 family.</text>
</comment>
<evidence type="ECO:0000256" key="8">
    <source>
        <dbReference type="ARBA" id="ARBA00022917"/>
    </source>
</evidence>
<evidence type="ECO:0000256" key="10">
    <source>
        <dbReference type="RuleBase" id="RU363005"/>
    </source>
</evidence>
<reference evidence="12 13" key="1">
    <citation type="journal article" date="2011" name="Proc. Natl. Acad. Sci. U.S.A.">
        <title>Evolutionary erosion of yeast sex chromosomes by mating-type switching accidents.</title>
        <authorList>
            <person name="Gordon J.L."/>
            <person name="Armisen D."/>
            <person name="Proux-Wera E."/>
            <person name="Oheigeartaigh S.S."/>
            <person name="Byrne K.P."/>
            <person name="Wolfe K.H."/>
        </authorList>
    </citation>
    <scope>NUCLEOTIDE SEQUENCE [LARGE SCALE GENOMIC DNA]</scope>
    <source>
        <strain evidence="13">ATCC MYA-139 / BCRC 22969 / CBS 8797 / CCRC 22969 / KCTC 17520 / NBRC 10181 / NCYC 3082</strain>
    </source>
</reference>
<accession>J7S846</accession>
<comment type="function">
    <text evidence="10">Acts as an inhibitor of cap-dependent translation. Competes with eIF4G1 and EAP1 for binding to eIF4E and interferes with the formation of the eIF4F complex, inhibiting translation and stabilizing mRNA.</text>
</comment>
<keyword evidence="13" id="KW-1185">Reference proteome</keyword>
<name>J7S846_HUIN7</name>
<reference evidence="13" key="2">
    <citation type="submission" date="2012-08" db="EMBL/GenBank/DDBJ databases">
        <title>Genome sequence of Kazachstania naganishii.</title>
        <authorList>
            <person name="Gordon J.L."/>
            <person name="Armisen D."/>
            <person name="Proux-Wera E."/>
            <person name="OhEigeartaigh S.S."/>
            <person name="Byrne K.P."/>
            <person name="Wolfe K.H."/>
        </authorList>
    </citation>
    <scope>NUCLEOTIDE SEQUENCE [LARGE SCALE GENOMIC DNA]</scope>
    <source>
        <strain evidence="13">ATCC MYA-139 / BCRC 22969 / CBS 8797 / CCRC 22969 / KCTC 17520 / NBRC 10181 / NCYC 3082</strain>
    </source>
</reference>
<dbReference type="OrthoDB" id="3995390at2759"/>
<dbReference type="RefSeq" id="XP_022465590.1">
    <property type="nucleotide sequence ID" value="XM_022609167.1"/>
</dbReference>
<proteinExistence type="inferred from homology"/>
<dbReference type="GO" id="GO:0045727">
    <property type="term" value="P:positive regulation of translation"/>
    <property type="evidence" value="ECO:0007669"/>
    <property type="project" value="EnsemblFungi"/>
</dbReference>
<comment type="subcellular location">
    <subcellularLocation>
        <location evidence="1 10">Cytoplasm</location>
    </subcellularLocation>
</comment>